<reference evidence="2 3" key="1">
    <citation type="submission" date="2009-05" db="EMBL/GenBank/DDBJ databases">
        <authorList>
            <person name="Setubal J.C."/>
            <person name="Boyle S."/>
            <person name="Crasta O.R."/>
            <person name="Gillespie J.J."/>
            <person name="Kenyon R.W."/>
            <person name="Lu J."/>
            <person name="Mane S."/>
            <person name="Nagrani S."/>
            <person name="Shallom J.M."/>
            <person name="Shallom S."/>
            <person name="Shukla M."/>
            <person name="Snyder E.E."/>
            <person name="Sobral B.W."/>
            <person name="Wattam A.R."/>
            <person name="Will R."/>
            <person name="Williams K."/>
            <person name="Yoo H."/>
            <person name="Munk C."/>
            <person name="Tapia R."/>
            <person name="Green L."/>
            <person name="Rogers Y."/>
            <person name="Detter J.C."/>
            <person name="Bruce D."/>
            <person name="Brettin T.S."/>
            <person name="Tsolis R."/>
        </authorList>
    </citation>
    <scope>NUCLEOTIDE SEQUENCE [LARGE SCALE GENOMIC DNA]</scope>
    <source>
        <strain evidence="2 3">LMG 3301</strain>
    </source>
</reference>
<dbReference type="HOGENOM" id="CLU_134887_0_0_5"/>
<dbReference type="PANTHER" id="PTHR43370:SF1">
    <property type="entry name" value="GUANOSINE ABC TRANSPORTER PERMEASE PROTEIN NUPQ"/>
    <property type="match status" value="1"/>
</dbReference>
<dbReference type="AlphaFoldDB" id="C4WPC3"/>
<dbReference type="EMBL" id="ACQA01000002">
    <property type="protein sequence ID" value="EEQ94232.1"/>
    <property type="molecule type" value="Genomic_DNA"/>
</dbReference>
<feature type="transmembrane region" description="Helical" evidence="1">
    <location>
        <begin position="67"/>
        <end position="85"/>
    </location>
</feature>
<evidence type="ECO:0000256" key="1">
    <source>
        <dbReference type="SAM" id="Phobius"/>
    </source>
</evidence>
<keyword evidence="1" id="KW-0812">Transmembrane</keyword>
<protein>
    <submittedName>
        <fullName evidence="2">Inner-membrane translocator</fullName>
    </submittedName>
</protein>
<gene>
    <name evidence="2" type="ORF">OINT_2001453</name>
</gene>
<keyword evidence="1" id="KW-0472">Membrane</keyword>
<sequence length="97" mass="10433">MPPGAYLSLGYVTWFAQNMTAGRGFIAIAAEVMGQGTAWGTLVASLVLAAAEGFAITLQSLGLPFELMQMIPYLVPVVVLTVHAARRQRRARLLKKS</sequence>
<comment type="caution">
    <text evidence="2">The sequence shown here is derived from an EMBL/GenBank/DDBJ whole genome shotgun (WGS) entry which is preliminary data.</text>
</comment>
<feature type="transmembrane region" description="Helical" evidence="1">
    <location>
        <begin position="6"/>
        <end position="26"/>
    </location>
</feature>
<feature type="transmembrane region" description="Helical" evidence="1">
    <location>
        <begin position="38"/>
        <end position="61"/>
    </location>
</feature>
<evidence type="ECO:0000313" key="3">
    <source>
        <dbReference type="Proteomes" id="UP000004386"/>
    </source>
</evidence>
<name>C4WPC3_9HYPH</name>
<evidence type="ECO:0000313" key="2">
    <source>
        <dbReference type="EMBL" id="EEQ94232.1"/>
    </source>
</evidence>
<dbReference type="PANTHER" id="PTHR43370">
    <property type="entry name" value="SUGAR ABC TRANSPORTER INTEGRAL MEMBRANE PROTEIN-RELATED"/>
    <property type="match status" value="1"/>
</dbReference>
<keyword evidence="1" id="KW-1133">Transmembrane helix</keyword>
<proteinExistence type="predicted"/>
<accession>C4WPC3</accession>
<organism evidence="2 3">
    <name type="scientific">Brucella intermedia LMG 3301</name>
    <dbReference type="NCBI Taxonomy" id="641118"/>
    <lineage>
        <taxon>Bacteria</taxon>
        <taxon>Pseudomonadati</taxon>
        <taxon>Pseudomonadota</taxon>
        <taxon>Alphaproteobacteria</taxon>
        <taxon>Hyphomicrobiales</taxon>
        <taxon>Brucellaceae</taxon>
        <taxon>Brucella/Ochrobactrum group</taxon>
        <taxon>Brucella</taxon>
    </lineage>
</organism>
<dbReference type="Proteomes" id="UP000004386">
    <property type="component" value="Unassembled WGS sequence"/>
</dbReference>